<reference evidence="3 4" key="1">
    <citation type="submission" date="2019-10" db="EMBL/GenBank/DDBJ databases">
        <title>Epibacterium sp. nov., isolated from seawater.</title>
        <authorList>
            <person name="Zhang X."/>
            <person name="Li N."/>
        </authorList>
    </citation>
    <scope>NUCLEOTIDE SEQUENCE [LARGE SCALE GENOMIC DNA]</scope>
    <source>
        <strain evidence="3 4">SM1969</strain>
    </source>
</reference>
<evidence type="ECO:0000256" key="1">
    <source>
        <dbReference type="SAM" id="MobiDB-lite"/>
    </source>
</evidence>
<comment type="caution">
    <text evidence="3">The sequence shown here is derived from an EMBL/GenBank/DDBJ whole genome shotgun (WGS) entry which is preliminary data.</text>
</comment>
<keyword evidence="2" id="KW-0812">Transmembrane</keyword>
<feature type="transmembrane region" description="Helical" evidence="2">
    <location>
        <begin position="113"/>
        <end position="134"/>
    </location>
</feature>
<keyword evidence="2" id="KW-0472">Membrane</keyword>
<keyword evidence="2" id="KW-1133">Transmembrane helix</keyword>
<feature type="region of interest" description="Disordered" evidence="1">
    <location>
        <begin position="143"/>
        <end position="172"/>
    </location>
</feature>
<proteinExistence type="predicted"/>
<dbReference type="EMBL" id="WIXK01000001">
    <property type="protein sequence ID" value="MQY41202.1"/>
    <property type="molecule type" value="Genomic_DNA"/>
</dbReference>
<feature type="transmembrane region" description="Helical" evidence="2">
    <location>
        <begin position="78"/>
        <end position="101"/>
    </location>
</feature>
<feature type="transmembrane region" description="Helical" evidence="2">
    <location>
        <begin position="43"/>
        <end position="66"/>
    </location>
</feature>
<organism evidence="3 4">
    <name type="scientific">Tritonibacter aquimaris</name>
    <dbReference type="NCBI Taxonomy" id="2663379"/>
    <lineage>
        <taxon>Bacteria</taxon>
        <taxon>Pseudomonadati</taxon>
        <taxon>Pseudomonadota</taxon>
        <taxon>Alphaproteobacteria</taxon>
        <taxon>Rhodobacterales</taxon>
        <taxon>Paracoccaceae</taxon>
        <taxon>Tritonibacter</taxon>
    </lineage>
</organism>
<evidence type="ECO:0000256" key="2">
    <source>
        <dbReference type="SAM" id="Phobius"/>
    </source>
</evidence>
<evidence type="ECO:0000313" key="4">
    <source>
        <dbReference type="Proteomes" id="UP000436694"/>
    </source>
</evidence>
<accession>A0A844ATE5</accession>
<dbReference type="Proteomes" id="UP000436694">
    <property type="component" value="Unassembled WGS sequence"/>
</dbReference>
<sequence>MRVTLLFFYHLSLRMLAILGLPLLVLLSHQTLTTLVDTGAGDVWPRIILVAGTAPLCVFFAIPSLLPARLRQPDLRELGPFLFVGLGLIGFAVMSVARAAVSELAPRAQNVEFWSAALGAAAILIGGTAGLLALTLSNQAPESNIAPRRTTKRAPRPSSEELRAMRHARMQS</sequence>
<name>A0A844ATE5_9RHOB</name>
<keyword evidence="4" id="KW-1185">Reference proteome</keyword>
<dbReference type="AlphaFoldDB" id="A0A844ATE5"/>
<dbReference type="RefSeq" id="WP_153544180.1">
    <property type="nucleotide sequence ID" value="NZ_WIXK01000001.1"/>
</dbReference>
<evidence type="ECO:0000313" key="3">
    <source>
        <dbReference type="EMBL" id="MQY41202.1"/>
    </source>
</evidence>
<gene>
    <name evidence="3" type="ORF">GG681_00975</name>
</gene>
<protein>
    <submittedName>
        <fullName evidence="3">Uncharacterized protein</fullName>
    </submittedName>
</protein>